<dbReference type="Proteomes" id="UP000253345">
    <property type="component" value="Unassembled WGS sequence"/>
</dbReference>
<evidence type="ECO:0000256" key="1">
    <source>
        <dbReference type="SAM" id="MobiDB-lite"/>
    </source>
</evidence>
<keyword evidence="3" id="KW-1185">Reference proteome</keyword>
<comment type="caution">
    <text evidence="2">The sequence shown here is derived from an EMBL/GenBank/DDBJ whole genome shotgun (WGS) entry which is preliminary data.</text>
</comment>
<feature type="region of interest" description="Disordered" evidence="1">
    <location>
        <begin position="1"/>
        <end position="59"/>
    </location>
</feature>
<gene>
    <name evidence="2" type="ORF">DFP89_106134</name>
</gene>
<accession>A0A368YY40</accession>
<proteinExistence type="predicted"/>
<organism evidence="2 3">
    <name type="scientific">Paracoccus lutimaris</name>
    <dbReference type="NCBI Taxonomy" id="1490030"/>
    <lineage>
        <taxon>Bacteria</taxon>
        <taxon>Pseudomonadati</taxon>
        <taxon>Pseudomonadota</taxon>
        <taxon>Alphaproteobacteria</taxon>
        <taxon>Rhodobacterales</taxon>
        <taxon>Paracoccaceae</taxon>
        <taxon>Paracoccus</taxon>
    </lineage>
</organism>
<dbReference type="RefSeq" id="WP_114348869.1">
    <property type="nucleotide sequence ID" value="NZ_QPJL01000006.1"/>
</dbReference>
<evidence type="ECO:0000313" key="2">
    <source>
        <dbReference type="EMBL" id="RCW85115.1"/>
    </source>
</evidence>
<evidence type="ECO:0000313" key="3">
    <source>
        <dbReference type="Proteomes" id="UP000253345"/>
    </source>
</evidence>
<dbReference type="EMBL" id="QPJL01000006">
    <property type="protein sequence ID" value="RCW85115.1"/>
    <property type="molecule type" value="Genomic_DNA"/>
</dbReference>
<sequence>MSSSITTRTPDLAGAIQPDMATDHGKPLAMPESPMPDWSARNRTPDPLAETGEAIRSAA</sequence>
<name>A0A368YY40_9RHOB</name>
<protein>
    <submittedName>
        <fullName evidence="2">Uncharacterized protein</fullName>
    </submittedName>
</protein>
<reference evidence="2 3" key="1">
    <citation type="submission" date="2018-07" db="EMBL/GenBank/DDBJ databases">
        <title>Genomic Encyclopedia of Type Strains, Phase III (KMG-III): the genomes of soil and plant-associated and newly described type strains.</title>
        <authorList>
            <person name="Whitman W."/>
        </authorList>
    </citation>
    <scope>NUCLEOTIDE SEQUENCE [LARGE SCALE GENOMIC DNA]</scope>
    <source>
        <strain evidence="2 3">CECT 8525</strain>
    </source>
</reference>
<dbReference type="AlphaFoldDB" id="A0A368YY40"/>